<reference evidence="2 3" key="1">
    <citation type="journal article" date="2019" name="Int. J. Syst. Evol. Microbiol.">
        <title>The Global Catalogue of Microorganisms (GCM) 10K type strain sequencing project: providing services to taxonomists for standard genome sequencing and annotation.</title>
        <authorList>
            <consortium name="The Broad Institute Genomics Platform"/>
            <consortium name="The Broad Institute Genome Sequencing Center for Infectious Disease"/>
            <person name="Wu L."/>
            <person name="Ma J."/>
        </authorList>
    </citation>
    <scope>NUCLEOTIDE SEQUENCE [LARGE SCALE GENOMIC DNA]</scope>
    <source>
        <strain evidence="2 3">JCM 9383</strain>
    </source>
</reference>
<keyword evidence="1" id="KW-0175">Coiled coil</keyword>
<dbReference type="RefSeq" id="WP_344677242.1">
    <property type="nucleotide sequence ID" value="NZ_BAAAUX010000001.1"/>
</dbReference>
<evidence type="ECO:0000256" key="1">
    <source>
        <dbReference type="SAM" id="Coils"/>
    </source>
</evidence>
<protein>
    <submittedName>
        <fullName evidence="2">Uncharacterized protein</fullName>
    </submittedName>
</protein>
<dbReference type="Proteomes" id="UP001500979">
    <property type="component" value="Unassembled WGS sequence"/>
</dbReference>
<organism evidence="2 3">
    <name type="scientific">Saccharopolyspora taberi</name>
    <dbReference type="NCBI Taxonomy" id="60895"/>
    <lineage>
        <taxon>Bacteria</taxon>
        <taxon>Bacillati</taxon>
        <taxon>Actinomycetota</taxon>
        <taxon>Actinomycetes</taxon>
        <taxon>Pseudonocardiales</taxon>
        <taxon>Pseudonocardiaceae</taxon>
        <taxon>Saccharopolyspora</taxon>
    </lineage>
</organism>
<sequence length="334" mass="36854">MTTTPEQRADALDRAMSVLVKHGEVTAAAADVLHVADWLLGEHQSAAGPKPCPSRGGWTNEPCELDAGHDGHHVSTECTWQDNPTRREALAEMTRETAADGTADRITDFVNTRPIENPVTRANYDRIKTALDELRDITGQPDTATPADVVAYIRGHFAEATEVLGDRDYWAQEAGALQRTVDNWKARTDNAEAAKRDHVRILADVVEAAGWTRGTGQTLAKFVGAMRERGETAERLREAAATGTAQLRERLTAAETERDKLDDKADELDARVEVLSVMLRGMARRVGAQRKRIDKHGQRKAVFPRGALEPQPIGPVMAQIAQRVNAYNNRTDRR</sequence>
<comment type="caution">
    <text evidence="2">The sequence shown here is derived from an EMBL/GenBank/DDBJ whole genome shotgun (WGS) entry which is preliminary data.</text>
</comment>
<evidence type="ECO:0000313" key="3">
    <source>
        <dbReference type="Proteomes" id="UP001500979"/>
    </source>
</evidence>
<evidence type="ECO:0000313" key="2">
    <source>
        <dbReference type="EMBL" id="GAA2772890.1"/>
    </source>
</evidence>
<accession>A0ABN3V0D7</accession>
<gene>
    <name evidence="2" type="ORF">GCM10010470_00520</name>
</gene>
<keyword evidence="3" id="KW-1185">Reference proteome</keyword>
<dbReference type="EMBL" id="BAAAUX010000001">
    <property type="protein sequence ID" value="GAA2772890.1"/>
    <property type="molecule type" value="Genomic_DNA"/>
</dbReference>
<feature type="coiled-coil region" evidence="1">
    <location>
        <begin position="244"/>
        <end position="271"/>
    </location>
</feature>
<proteinExistence type="predicted"/>
<name>A0ABN3V0D7_9PSEU</name>